<dbReference type="CDD" id="cd05374">
    <property type="entry name" value="17beta-HSD-like_SDR_c"/>
    <property type="match status" value="1"/>
</dbReference>
<dbReference type="SUPFAM" id="SSF51735">
    <property type="entry name" value="NAD(P)-binding Rossmann-fold domains"/>
    <property type="match status" value="1"/>
</dbReference>
<dbReference type="InterPro" id="IPR036291">
    <property type="entry name" value="NAD(P)-bd_dom_sf"/>
</dbReference>
<dbReference type="PANTHER" id="PTHR44169:SF6">
    <property type="entry name" value="NADPH-DEPENDENT 1-ACYLDIHYDROXYACETONE PHOSPHATE REDUCTASE"/>
    <property type="match status" value="1"/>
</dbReference>
<evidence type="ECO:0000313" key="5">
    <source>
        <dbReference type="Proteomes" id="UP001500635"/>
    </source>
</evidence>
<reference evidence="5" key="1">
    <citation type="journal article" date="2019" name="Int. J. Syst. Evol. Microbiol.">
        <title>The Global Catalogue of Microorganisms (GCM) 10K type strain sequencing project: providing services to taxonomists for standard genome sequencing and annotation.</title>
        <authorList>
            <consortium name="The Broad Institute Genomics Platform"/>
            <consortium name="The Broad Institute Genome Sequencing Center for Infectious Disease"/>
            <person name="Wu L."/>
            <person name="Ma J."/>
        </authorList>
    </citation>
    <scope>NUCLEOTIDE SEQUENCE [LARGE SCALE GENOMIC DNA]</scope>
    <source>
        <strain evidence="5">JCM 17688</strain>
    </source>
</reference>
<dbReference type="PRINTS" id="PR00081">
    <property type="entry name" value="GDHRDH"/>
</dbReference>
<protein>
    <submittedName>
        <fullName evidence="4">Oxidoreductase</fullName>
    </submittedName>
</protein>
<comment type="similarity">
    <text evidence="1 3">Belongs to the short-chain dehydrogenases/reductases (SDR) family.</text>
</comment>
<dbReference type="Pfam" id="PF00106">
    <property type="entry name" value="adh_short"/>
    <property type="match status" value="1"/>
</dbReference>
<dbReference type="Proteomes" id="UP001500635">
    <property type="component" value="Unassembled WGS sequence"/>
</dbReference>
<accession>A0ABP8JR19</accession>
<evidence type="ECO:0000256" key="1">
    <source>
        <dbReference type="ARBA" id="ARBA00006484"/>
    </source>
</evidence>
<dbReference type="EMBL" id="BAABFR010000038">
    <property type="protein sequence ID" value="GAA4394526.1"/>
    <property type="molecule type" value="Genomic_DNA"/>
</dbReference>
<dbReference type="PROSITE" id="PS00061">
    <property type="entry name" value="ADH_SHORT"/>
    <property type="match status" value="1"/>
</dbReference>
<evidence type="ECO:0000256" key="3">
    <source>
        <dbReference type="RuleBase" id="RU000363"/>
    </source>
</evidence>
<keyword evidence="5" id="KW-1185">Reference proteome</keyword>
<dbReference type="PANTHER" id="PTHR44169">
    <property type="entry name" value="NADPH-DEPENDENT 1-ACYLDIHYDROXYACETONE PHOSPHATE REDUCTASE"/>
    <property type="match status" value="1"/>
</dbReference>
<comment type="caution">
    <text evidence="4">The sequence shown here is derived from an EMBL/GenBank/DDBJ whole genome shotgun (WGS) entry which is preliminary data.</text>
</comment>
<evidence type="ECO:0000313" key="4">
    <source>
        <dbReference type="EMBL" id="GAA4394526.1"/>
    </source>
</evidence>
<dbReference type="InterPro" id="IPR020904">
    <property type="entry name" value="Sc_DH/Rdtase_CS"/>
</dbReference>
<evidence type="ECO:0000256" key="2">
    <source>
        <dbReference type="ARBA" id="ARBA00023002"/>
    </source>
</evidence>
<sequence length="289" mass="31284">MSYRGTVRVHRDQEDRIMADRPAALVTGCSSGIGKATALALVDAGFVTWATARRPETLADLQTAGCRTLRLDVTDEDSRNRAVAAVEAEHGHVAVLVNNAGYAQPGAVEETSLDSYRTQFEVNVFGLVRMCQLVLPAMRRAGGGTIVNLGSGAGLVAPPLSSAYAMSKYSLEALSDSLRFEVRRFGIRTVLIEASAVKTSFTDTLERLVPDHAPHSPYETVTTNVLGFARREADNGIPPEQVARTILRAVRSRNPRGRYKVGSQSRIAPLARRALGDRAWDALLARLVN</sequence>
<dbReference type="Gene3D" id="3.40.50.720">
    <property type="entry name" value="NAD(P)-binding Rossmann-like Domain"/>
    <property type="match status" value="1"/>
</dbReference>
<gene>
    <name evidence="4" type="ORF">GCM10023147_26690</name>
</gene>
<keyword evidence="2" id="KW-0560">Oxidoreductase</keyword>
<proteinExistence type="inferred from homology"/>
<name>A0ABP8JR19_9ACTN</name>
<dbReference type="InterPro" id="IPR002347">
    <property type="entry name" value="SDR_fam"/>
</dbReference>
<organism evidence="4 5">
    <name type="scientific">Tsukamurella soli</name>
    <dbReference type="NCBI Taxonomy" id="644556"/>
    <lineage>
        <taxon>Bacteria</taxon>
        <taxon>Bacillati</taxon>
        <taxon>Actinomycetota</taxon>
        <taxon>Actinomycetes</taxon>
        <taxon>Mycobacteriales</taxon>
        <taxon>Tsukamurellaceae</taxon>
        <taxon>Tsukamurella</taxon>
    </lineage>
</organism>
<dbReference type="PRINTS" id="PR00080">
    <property type="entry name" value="SDRFAMILY"/>
</dbReference>